<feature type="transmembrane region" description="Helical" evidence="7">
    <location>
        <begin position="141"/>
        <end position="161"/>
    </location>
</feature>
<evidence type="ECO:0000256" key="2">
    <source>
        <dbReference type="ARBA" id="ARBA00022448"/>
    </source>
</evidence>
<feature type="transmembrane region" description="Helical" evidence="7">
    <location>
        <begin position="278"/>
        <end position="306"/>
    </location>
</feature>
<dbReference type="Gene3D" id="1.20.1720.10">
    <property type="entry name" value="Multidrug resistance protein D"/>
    <property type="match status" value="1"/>
</dbReference>
<dbReference type="SUPFAM" id="SSF103473">
    <property type="entry name" value="MFS general substrate transporter"/>
    <property type="match status" value="1"/>
</dbReference>
<evidence type="ECO:0000256" key="5">
    <source>
        <dbReference type="ARBA" id="ARBA00023136"/>
    </source>
</evidence>
<feature type="transmembrane region" description="Helical" evidence="7">
    <location>
        <begin position="12"/>
        <end position="36"/>
    </location>
</feature>
<dbReference type="RefSeq" id="WP_171481155.1">
    <property type="nucleotide sequence ID" value="NZ_JABGBP010000011.1"/>
</dbReference>
<dbReference type="PROSITE" id="PS50850">
    <property type="entry name" value="MFS"/>
    <property type="match status" value="1"/>
</dbReference>
<evidence type="ECO:0000259" key="8">
    <source>
        <dbReference type="PROSITE" id="PS50850"/>
    </source>
</evidence>
<feature type="transmembrane region" description="Helical" evidence="7">
    <location>
        <begin position="48"/>
        <end position="67"/>
    </location>
</feature>
<evidence type="ECO:0000256" key="4">
    <source>
        <dbReference type="ARBA" id="ARBA00022989"/>
    </source>
</evidence>
<dbReference type="PANTHER" id="PTHR42718:SF9">
    <property type="entry name" value="MAJOR FACILITATOR SUPERFAMILY MULTIDRUG TRANSPORTER MFSC"/>
    <property type="match status" value="1"/>
</dbReference>
<accession>A0A7K4FJR9</accession>
<keyword evidence="3 7" id="KW-0812">Transmembrane</keyword>
<feature type="transmembrane region" description="Helical" evidence="7">
    <location>
        <begin position="525"/>
        <end position="542"/>
    </location>
</feature>
<dbReference type="GO" id="GO:0016020">
    <property type="term" value="C:membrane"/>
    <property type="evidence" value="ECO:0007669"/>
    <property type="project" value="UniProtKB-SubCell"/>
</dbReference>
<protein>
    <submittedName>
        <fullName evidence="9">MFS transporter</fullName>
    </submittedName>
</protein>
<feature type="transmembrane region" description="Helical" evidence="7">
    <location>
        <begin position="208"/>
        <end position="226"/>
    </location>
</feature>
<dbReference type="InterPro" id="IPR011701">
    <property type="entry name" value="MFS"/>
</dbReference>
<feature type="transmembrane region" description="Helical" evidence="7">
    <location>
        <begin position="372"/>
        <end position="391"/>
    </location>
</feature>
<dbReference type="CDD" id="cd17321">
    <property type="entry name" value="MFS_MMR_MDR_like"/>
    <property type="match status" value="1"/>
</dbReference>
<dbReference type="AlphaFoldDB" id="A0A7K4FJR9"/>
<dbReference type="Gene3D" id="1.20.1250.20">
    <property type="entry name" value="MFS general substrate transporter like domains"/>
    <property type="match status" value="1"/>
</dbReference>
<feature type="transmembrane region" description="Helical" evidence="7">
    <location>
        <begin position="109"/>
        <end position="129"/>
    </location>
</feature>
<reference evidence="9 10" key="1">
    <citation type="submission" date="2020-05" db="EMBL/GenBank/DDBJ databases">
        <authorList>
            <person name="Zhang R."/>
        </authorList>
    </citation>
    <scope>NUCLEOTIDE SEQUENCE [LARGE SCALE GENOMIC DNA]</scope>
    <source>
        <strain evidence="9 10">DSM 28986</strain>
    </source>
</reference>
<feature type="transmembrane region" description="Helical" evidence="7">
    <location>
        <begin position="318"/>
        <end position="337"/>
    </location>
</feature>
<keyword evidence="2" id="KW-0813">Transport</keyword>
<feature type="transmembrane region" description="Helical" evidence="7">
    <location>
        <begin position="349"/>
        <end position="366"/>
    </location>
</feature>
<gene>
    <name evidence="9" type="ORF">HLB00_00370</name>
</gene>
<comment type="caution">
    <text evidence="9">The sequence shown here is derived from an EMBL/GenBank/DDBJ whole genome shotgun (WGS) entry which is preliminary data.</text>
</comment>
<dbReference type="Proteomes" id="UP000546917">
    <property type="component" value="Unassembled WGS sequence"/>
</dbReference>
<dbReference type="Pfam" id="PF07690">
    <property type="entry name" value="MFS_1"/>
    <property type="match status" value="1"/>
</dbReference>
<dbReference type="InterPro" id="IPR036259">
    <property type="entry name" value="MFS_trans_sf"/>
</dbReference>
<dbReference type="InterPro" id="IPR020846">
    <property type="entry name" value="MFS_dom"/>
</dbReference>
<comment type="subcellular location">
    <subcellularLocation>
        <location evidence="1">Membrane</location>
        <topology evidence="1">Multi-pass membrane protein</topology>
    </subcellularLocation>
</comment>
<dbReference type="PANTHER" id="PTHR42718">
    <property type="entry name" value="MAJOR FACILITATOR SUPERFAMILY MULTIDRUG TRANSPORTER MFSC"/>
    <property type="match status" value="1"/>
</dbReference>
<keyword evidence="4 7" id="KW-1133">Transmembrane helix</keyword>
<feature type="transmembrane region" description="Helical" evidence="7">
    <location>
        <begin position="79"/>
        <end position="97"/>
    </location>
</feature>
<keyword evidence="5 7" id="KW-0472">Membrane</keyword>
<organism evidence="9 10">
    <name type="scientific">Ferroplasma acidiphilum</name>
    <dbReference type="NCBI Taxonomy" id="74969"/>
    <lineage>
        <taxon>Archaea</taxon>
        <taxon>Methanobacteriati</taxon>
        <taxon>Thermoplasmatota</taxon>
        <taxon>Thermoplasmata</taxon>
        <taxon>Thermoplasmatales</taxon>
        <taxon>Ferroplasmaceae</taxon>
        <taxon>Ferroplasma</taxon>
    </lineage>
</organism>
<evidence type="ECO:0000313" key="10">
    <source>
        <dbReference type="Proteomes" id="UP000546917"/>
    </source>
</evidence>
<name>A0A7K4FJR9_9ARCH</name>
<proteinExistence type="predicted"/>
<feature type="transmembrane region" description="Helical" evidence="7">
    <location>
        <begin position="167"/>
        <end position="188"/>
    </location>
</feature>
<sequence length="566" mass="61651">MQEKWIALSNTTIGQLMATINTSIIIVALPSIFVGIHLNPMQASSFPYLLWLIMSYMIVLSVLLVSIGKLSDIFGRVKIFNLGFLIFTIGSILLYIAPGTGYTVALELIIFRIVQAVGGAFIMANTFAIITDNFSPKERGFAISINSVAAVSGVSIGVVLGGILSTIYWRDIFLISIPIGVFGTLWSFLKLKDVRERAARHIDIPGNILFAVGLIILLLGVTYGITPYRNNPMGWTNPLVISALAIGAIMLVLFPFVENRVKGPMFDMRLFKSRNFSISIFTAFVSAMTMMGLMYMLTLIFQGIWLPIRGYRYAVTPLWAGIYMLPLPIFMGIFGVLSSKLAERFDARWLTTIGLFISGFALLALVTLTYNFSYVFLAIVISIFGIGYGIFNVPNLTVAMSSVPADERGATSGILNTMRNTGYAASIGAFFSILLLGLSLTYPGSITHGLNSENAQSLVQYFNNIPPTEILFSTFLGLNTVKDVISTVPASVISGLPSGVMDTISGNIWFPETIATAFMTSMHDVFYVGFGASIIAGIASLFRTPSGDDNETKARCKDAPRNSRSK</sequence>
<feature type="domain" description="Major facilitator superfamily (MFS) profile" evidence="8">
    <location>
        <begin position="7"/>
        <end position="481"/>
    </location>
</feature>
<evidence type="ECO:0000313" key="9">
    <source>
        <dbReference type="EMBL" id="NOL59293.1"/>
    </source>
</evidence>
<feature type="transmembrane region" description="Helical" evidence="7">
    <location>
        <begin position="238"/>
        <end position="257"/>
    </location>
</feature>
<dbReference type="GO" id="GO:0022857">
    <property type="term" value="F:transmembrane transporter activity"/>
    <property type="evidence" value="ECO:0007669"/>
    <property type="project" value="InterPro"/>
</dbReference>
<dbReference type="EMBL" id="JABGBP010000011">
    <property type="protein sequence ID" value="NOL59293.1"/>
    <property type="molecule type" value="Genomic_DNA"/>
</dbReference>
<feature type="compositionally biased region" description="Basic and acidic residues" evidence="6">
    <location>
        <begin position="550"/>
        <end position="566"/>
    </location>
</feature>
<evidence type="ECO:0000256" key="3">
    <source>
        <dbReference type="ARBA" id="ARBA00022692"/>
    </source>
</evidence>
<evidence type="ECO:0000256" key="6">
    <source>
        <dbReference type="SAM" id="MobiDB-lite"/>
    </source>
</evidence>
<evidence type="ECO:0000256" key="7">
    <source>
        <dbReference type="SAM" id="Phobius"/>
    </source>
</evidence>
<feature type="region of interest" description="Disordered" evidence="6">
    <location>
        <begin position="547"/>
        <end position="566"/>
    </location>
</feature>
<feature type="transmembrane region" description="Helical" evidence="7">
    <location>
        <begin position="422"/>
        <end position="442"/>
    </location>
</feature>
<evidence type="ECO:0000256" key="1">
    <source>
        <dbReference type="ARBA" id="ARBA00004141"/>
    </source>
</evidence>